<keyword evidence="4" id="KW-1185">Reference proteome</keyword>
<dbReference type="RefSeq" id="WP_015949416.1">
    <property type="nucleotide sequence ID" value="NC_011768.1"/>
</dbReference>
<organism evidence="3 4">
    <name type="scientific">Desulfatibacillum aliphaticivorans</name>
    <dbReference type="NCBI Taxonomy" id="218208"/>
    <lineage>
        <taxon>Bacteria</taxon>
        <taxon>Pseudomonadati</taxon>
        <taxon>Thermodesulfobacteriota</taxon>
        <taxon>Desulfobacteria</taxon>
        <taxon>Desulfobacterales</taxon>
        <taxon>Desulfatibacillaceae</taxon>
        <taxon>Desulfatibacillum</taxon>
    </lineage>
</organism>
<proteinExistence type="predicted"/>
<dbReference type="KEGG" id="dal:Dalk_4699"/>
<dbReference type="AlphaFoldDB" id="B8FCU6"/>
<evidence type="ECO:0000256" key="1">
    <source>
        <dbReference type="SAM" id="MobiDB-lite"/>
    </source>
</evidence>
<sequence>MKKFIWGIVAAMLLCMAAGCSGDEDNKGPSAAAKEVKNPMQTQVNAMDKAAKLSHDLSAQQQANQAEMDKILEE</sequence>
<evidence type="ECO:0008006" key="5">
    <source>
        <dbReference type="Google" id="ProtNLM"/>
    </source>
</evidence>
<gene>
    <name evidence="3" type="ordered locus">Dalk_4699</name>
</gene>
<dbReference type="EMBL" id="CP001322">
    <property type="protein sequence ID" value="ACL06377.1"/>
    <property type="molecule type" value="Genomic_DNA"/>
</dbReference>
<feature type="chain" id="PRO_5002869166" description="Lipoprotein" evidence="2">
    <location>
        <begin position="23"/>
        <end position="74"/>
    </location>
</feature>
<accession>B8FCU6</accession>
<evidence type="ECO:0000256" key="2">
    <source>
        <dbReference type="SAM" id="SignalP"/>
    </source>
</evidence>
<reference evidence="3 4" key="1">
    <citation type="journal article" date="2012" name="Environ. Microbiol.">
        <title>The genome sequence of Desulfatibacillum alkenivorans AK-01: a blueprint for anaerobic alkane oxidation.</title>
        <authorList>
            <person name="Callaghan A.V."/>
            <person name="Morris B.E."/>
            <person name="Pereira I.A."/>
            <person name="McInerney M.J."/>
            <person name="Austin R.N."/>
            <person name="Groves J.T."/>
            <person name="Kukor J.J."/>
            <person name="Suflita J.M."/>
            <person name="Young L.Y."/>
            <person name="Zylstra G.J."/>
            <person name="Wawrik B."/>
        </authorList>
    </citation>
    <scope>NUCLEOTIDE SEQUENCE [LARGE SCALE GENOMIC DNA]</scope>
    <source>
        <strain evidence="3 4">AK-01</strain>
    </source>
</reference>
<dbReference type="PROSITE" id="PS51257">
    <property type="entry name" value="PROKAR_LIPOPROTEIN"/>
    <property type="match status" value="1"/>
</dbReference>
<protein>
    <recommendedName>
        <fullName evidence="5">Lipoprotein</fullName>
    </recommendedName>
</protein>
<dbReference type="Proteomes" id="UP000000739">
    <property type="component" value="Chromosome"/>
</dbReference>
<dbReference type="HOGENOM" id="CLU_2681641_0_0_7"/>
<keyword evidence="2" id="KW-0732">Signal</keyword>
<evidence type="ECO:0000313" key="3">
    <source>
        <dbReference type="EMBL" id="ACL06377.1"/>
    </source>
</evidence>
<feature type="signal peptide" evidence="2">
    <location>
        <begin position="1"/>
        <end position="22"/>
    </location>
</feature>
<name>B8FCU6_DESAL</name>
<feature type="region of interest" description="Disordered" evidence="1">
    <location>
        <begin position="48"/>
        <end position="74"/>
    </location>
</feature>
<evidence type="ECO:0000313" key="4">
    <source>
        <dbReference type="Proteomes" id="UP000000739"/>
    </source>
</evidence>